<name>A0ABR1NSW5_DIAER</name>
<dbReference type="Proteomes" id="UP001430848">
    <property type="component" value="Unassembled WGS sequence"/>
</dbReference>
<sequence>MGMAFVDTLLTDTKATFAIVDRWHRPGGHWNTAYPFVRLHQPSDYYGVNSRPLGENKIDVAGWNKGLHELATNDEVLAYYDKVLNHTFLPSGRVAYYPKCDYTGGGEFRSLVSDKKFSVGKGTRIVDATYMRVKVPSMAPPKYGVADDVKLVTPNDLTKISRPYANYTVVGAGKTGMDANLWLLAAGVDPSKITWIMPRDSWLLPRHIAQPKTSKFAEPIEKTQKLTEESILAATSAADLLQRLEAGGQLMRLTDEVWPTMFRCASVSLIELDALRKIPNVVRLGRVRHIGADEVTLEGGKLTPAPDTLYVDCTADGLEKRPAVPVFGGGGSNNTITLQAVRACQQVFSAAFIAHVEAAYGDGDEALKNELCRPIPHPTLPIDWLVTRVHDYKDMMQWYSEPKLAGWLAEARLDWFGKWAPPLPEDPEERAAAGQARVAKTKALRGKLQQLIDETKDGVA</sequence>
<dbReference type="InterPro" id="IPR036188">
    <property type="entry name" value="FAD/NAD-bd_sf"/>
</dbReference>
<comment type="caution">
    <text evidence="1">The sequence shown here is derived from an EMBL/GenBank/DDBJ whole genome shotgun (WGS) entry which is preliminary data.</text>
</comment>
<gene>
    <name evidence="1" type="ORF">SLS63_011823</name>
</gene>
<evidence type="ECO:0000313" key="2">
    <source>
        <dbReference type="Proteomes" id="UP001430848"/>
    </source>
</evidence>
<dbReference type="SUPFAM" id="SSF51905">
    <property type="entry name" value="FAD/NAD(P)-binding domain"/>
    <property type="match status" value="1"/>
</dbReference>
<reference evidence="1 2" key="1">
    <citation type="submission" date="2024-02" db="EMBL/GenBank/DDBJ databases">
        <title>De novo assembly and annotation of 12 fungi associated with fruit tree decline syndrome in Ontario, Canada.</title>
        <authorList>
            <person name="Sulman M."/>
            <person name="Ellouze W."/>
            <person name="Ilyukhin E."/>
        </authorList>
    </citation>
    <scope>NUCLEOTIDE SEQUENCE [LARGE SCALE GENOMIC DNA]</scope>
    <source>
        <strain evidence="1 2">M169</strain>
    </source>
</reference>
<proteinExistence type="predicted"/>
<keyword evidence="2" id="KW-1185">Reference proteome</keyword>
<dbReference type="EMBL" id="JAKNSF020000119">
    <property type="protein sequence ID" value="KAK7714019.1"/>
    <property type="molecule type" value="Genomic_DNA"/>
</dbReference>
<evidence type="ECO:0000313" key="1">
    <source>
        <dbReference type="EMBL" id="KAK7714019.1"/>
    </source>
</evidence>
<organism evidence="1 2">
    <name type="scientific">Diaporthe eres</name>
    <name type="common">Phomopsis oblonga</name>
    <dbReference type="NCBI Taxonomy" id="83184"/>
    <lineage>
        <taxon>Eukaryota</taxon>
        <taxon>Fungi</taxon>
        <taxon>Dikarya</taxon>
        <taxon>Ascomycota</taxon>
        <taxon>Pezizomycotina</taxon>
        <taxon>Sordariomycetes</taxon>
        <taxon>Sordariomycetidae</taxon>
        <taxon>Diaporthales</taxon>
        <taxon>Diaporthaceae</taxon>
        <taxon>Diaporthe</taxon>
        <taxon>Diaporthe eres species complex</taxon>
    </lineage>
</organism>
<dbReference type="Gene3D" id="3.50.50.60">
    <property type="entry name" value="FAD/NAD(P)-binding domain"/>
    <property type="match status" value="1"/>
</dbReference>
<protein>
    <submittedName>
        <fullName evidence="1">Uncharacterized protein</fullName>
    </submittedName>
</protein>
<accession>A0ABR1NSW5</accession>